<dbReference type="Proteomes" id="UP001163603">
    <property type="component" value="Chromosome 2"/>
</dbReference>
<accession>A0ACC0ZCH0</accession>
<organism evidence="1 2">
    <name type="scientific">Pistacia integerrima</name>
    <dbReference type="NCBI Taxonomy" id="434235"/>
    <lineage>
        <taxon>Eukaryota</taxon>
        <taxon>Viridiplantae</taxon>
        <taxon>Streptophyta</taxon>
        <taxon>Embryophyta</taxon>
        <taxon>Tracheophyta</taxon>
        <taxon>Spermatophyta</taxon>
        <taxon>Magnoliopsida</taxon>
        <taxon>eudicotyledons</taxon>
        <taxon>Gunneridae</taxon>
        <taxon>Pentapetalae</taxon>
        <taxon>rosids</taxon>
        <taxon>malvids</taxon>
        <taxon>Sapindales</taxon>
        <taxon>Anacardiaceae</taxon>
        <taxon>Pistacia</taxon>
    </lineage>
</organism>
<proteinExistence type="predicted"/>
<evidence type="ECO:0000313" key="1">
    <source>
        <dbReference type="EMBL" id="KAJ0047949.1"/>
    </source>
</evidence>
<keyword evidence="2" id="KW-1185">Reference proteome</keyword>
<comment type="caution">
    <text evidence="1">The sequence shown here is derived from an EMBL/GenBank/DDBJ whole genome shotgun (WGS) entry which is preliminary data.</text>
</comment>
<sequence>MLRLHDPEPFCLWSFAVLCQVFENTKHSIPIDAKLWNNNFTAYACAWILVFKSGLGSRGAALANSVSCWINVLLLAFCAKFASSCAKTWTGFSKEALNDIFAYLQLAISSAAMPQYNFSHLDDSLWPEWRCEELEHPESARLAVCIGLILTITEGIVEGIVLVSICNKWGYAYSRDTEVVTYVATMNPILAASTFIDARQCVLSGLFNNLCTTLVALH</sequence>
<reference evidence="2" key="1">
    <citation type="journal article" date="2023" name="G3 (Bethesda)">
        <title>Genome assembly and association tests identify interacting loci associated with vigor, precocity, and sex in interspecific pistachio rootstocks.</title>
        <authorList>
            <person name="Palmer W."/>
            <person name="Jacygrad E."/>
            <person name="Sagayaradj S."/>
            <person name="Cavanaugh K."/>
            <person name="Han R."/>
            <person name="Bertier L."/>
            <person name="Beede B."/>
            <person name="Kafkas S."/>
            <person name="Golino D."/>
            <person name="Preece J."/>
            <person name="Michelmore R."/>
        </authorList>
    </citation>
    <scope>NUCLEOTIDE SEQUENCE [LARGE SCALE GENOMIC DNA]</scope>
</reference>
<dbReference type="EMBL" id="CM047737">
    <property type="protein sequence ID" value="KAJ0047949.1"/>
    <property type="molecule type" value="Genomic_DNA"/>
</dbReference>
<protein>
    <submittedName>
        <fullName evidence="1">Uncharacterized protein</fullName>
    </submittedName>
</protein>
<name>A0ACC0ZCH0_9ROSI</name>
<evidence type="ECO:0000313" key="2">
    <source>
        <dbReference type="Proteomes" id="UP001163603"/>
    </source>
</evidence>
<gene>
    <name evidence="1" type="ORF">Pint_16951</name>
</gene>